<dbReference type="EMBL" id="JAQHRD010000029">
    <property type="protein sequence ID" value="KAJ6436139.1"/>
    <property type="molecule type" value="Genomic_DNA"/>
</dbReference>
<feature type="compositionally biased region" description="Basic and acidic residues" evidence="1">
    <location>
        <begin position="47"/>
        <end position="68"/>
    </location>
</feature>
<name>A0AB34FAZ3_9HYPO</name>
<keyword evidence="4" id="KW-1185">Reference proteome</keyword>
<sequence>MVRFSLALLALCATALAATAHNDRRGLQVLAESHFIGRDAPLMDLDRRQIQKQDSPEIQKLKDERKAISPELDQASQALRDASKAADAAIPEDLKQKEEAAFQKFNATRQGLPENKKDQLKKNAEAIQAQKEKEKASASAPVAVPAPSAPA</sequence>
<proteinExistence type="predicted"/>
<accession>A0AB34FAZ3</accession>
<feature type="signal peptide" evidence="2">
    <location>
        <begin position="1"/>
        <end position="20"/>
    </location>
</feature>
<dbReference type="AlphaFoldDB" id="A0AB34FAZ3"/>
<protein>
    <submittedName>
        <fullName evidence="3">AC transposase</fullName>
    </submittedName>
</protein>
<evidence type="ECO:0000256" key="1">
    <source>
        <dbReference type="SAM" id="MobiDB-lite"/>
    </source>
</evidence>
<organism evidence="3 4">
    <name type="scientific">Purpureocillium lavendulum</name>
    <dbReference type="NCBI Taxonomy" id="1247861"/>
    <lineage>
        <taxon>Eukaryota</taxon>
        <taxon>Fungi</taxon>
        <taxon>Dikarya</taxon>
        <taxon>Ascomycota</taxon>
        <taxon>Pezizomycotina</taxon>
        <taxon>Sordariomycetes</taxon>
        <taxon>Hypocreomycetidae</taxon>
        <taxon>Hypocreales</taxon>
        <taxon>Ophiocordycipitaceae</taxon>
        <taxon>Purpureocillium</taxon>
    </lineage>
</organism>
<feature type="region of interest" description="Disordered" evidence="1">
    <location>
        <begin position="47"/>
        <end position="151"/>
    </location>
</feature>
<keyword evidence="2" id="KW-0732">Signal</keyword>
<feature type="compositionally biased region" description="Basic and acidic residues" evidence="1">
    <location>
        <begin position="92"/>
        <end position="101"/>
    </location>
</feature>
<reference evidence="3" key="1">
    <citation type="submission" date="2023-01" db="EMBL/GenBank/DDBJ databases">
        <title>The growth and conidiation of Purpureocillium lavendulum are regulated by nitrogen source and histone H3K14 acetylation.</title>
        <authorList>
            <person name="Tang P."/>
            <person name="Han J."/>
            <person name="Zhang C."/>
            <person name="Tang P."/>
            <person name="Qi F."/>
            <person name="Zhang K."/>
            <person name="Liang L."/>
        </authorList>
    </citation>
    <scope>NUCLEOTIDE SEQUENCE</scope>
    <source>
        <strain evidence="3">YMF1.00683</strain>
    </source>
</reference>
<feature type="chain" id="PRO_5044189047" evidence="2">
    <location>
        <begin position="21"/>
        <end position="151"/>
    </location>
</feature>
<evidence type="ECO:0000256" key="2">
    <source>
        <dbReference type="SAM" id="SignalP"/>
    </source>
</evidence>
<feature type="compositionally biased region" description="Low complexity" evidence="1">
    <location>
        <begin position="137"/>
        <end position="151"/>
    </location>
</feature>
<evidence type="ECO:0000313" key="3">
    <source>
        <dbReference type="EMBL" id="KAJ6436139.1"/>
    </source>
</evidence>
<dbReference type="Proteomes" id="UP001163105">
    <property type="component" value="Unassembled WGS sequence"/>
</dbReference>
<comment type="caution">
    <text evidence="3">The sequence shown here is derived from an EMBL/GenBank/DDBJ whole genome shotgun (WGS) entry which is preliminary data.</text>
</comment>
<gene>
    <name evidence="3" type="ORF">O9K51_11312</name>
</gene>
<feature type="compositionally biased region" description="Basic and acidic residues" evidence="1">
    <location>
        <begin position="114"/>
        <end position="136"/>
    </location>
</feature>
<evidence type="ECO:0000313" key="4">
    <source>
        <dbReference type="Proteomes" id="UP001163105"/>
    </source>
</evidence>